<evidence type="ECO:0000256" key="8">
    <source>
        <dbReference type="ARBA" id="ARBA00023242"/>
    </source>
</evidence>
<keyword evidence="7 10" id="KW-0804">Transcription</keyword>
<dbReference type="GO" id="GO:0034728">
    <property type="term" value="P:nucleosome organization"/>
    <property type="evidence" value="ECO:0007669"/>
    <property type="project" value="TreeGrafter"/>
</dbReference>
<dbReference type="InterPro" id="IPR028088">
    <property type="entry name" value="Spt6_HTH_DNA-bd_dom"/>
</dbReference>
<feature type="compositionally biased region" description="Basic and acidic residues" evidence="11">
    <location>
        <begin position="208"/>
        <end position="226"/>
    </location>
</feature>
<evidence type="ECO:0000256" key="7">
    <source>
        <dbReference type="ARBA" id="ARBA00023163"/>
    </source>
</evidence>
<feature type="domain" description="S1 motif" evidence="12">
    <location>
        <begin position="1168"/>
        <end position="1234"/>
    </location>
</feature>
<evidence type="ECO:0000256" key="10">
    <source>
        <dbReference type="PIRNR" id="PIRNR036947"/>
    </source>
</evidence>
<dbReference type="GO" id="GO:0008023">
    <property type="term" value="C:transcription elongation factor complex"/>
    <property type="evidence" value="ECO:0007669"/>
    <property type="project" value="TreeGrafter"/>
</dbReference>
<dbReference type="InterPro" id="IPR028231">
    <property type="entry name" value="Spt6_YqgF"/>
</dbReference>
<keyword evidence="13" id="KW-0648">Protein biosynthesis</keyword>
<dbReference type="CDD" id="cd09918">
    <property type="entry name" value="SH2_Nterm_SPT6_like"/>
    <property type="match status" value="1"/>
</dbReference>
<dbReference type="GO" id="GO:0042393">
    <property type="term" value="F:histone binding"/>
    <property type="evidence" value="ECO:0007669"/>
    <property type="project" value="TreeGrafter"/>
</dbReference>
<dbReference type="GO" id="GO:0005694">
    <property type="term" value="C:chromosome"/>
    <property type="evidence" value="ECO:0007669"/>
    <property type="project" value="UniProtKB-SubCell"/>
</dbReference>
<dbReference type="GO" id="GO:0003746">
    <property type="term" value="F:translation elongation factor activity"/>
    <property type="evidence" value="ECO:0007669"/>
    <property type="project" value="UniProtKB-KW"/>
</dbReference>
<dbReference type="InterPro" id="IPR049540">
    <property type="entry name" value="Spt6-like_S1"/>
</dbReference>
<keyword evidence="5" id="KW-0158">Chromosome</keyword>
<reference evidence="13" key="1">
    <citation type="submission" date="2020-05" db="EMBL/GenBank/DDBJ databases">
        <title>Mycena genomes resolve the evolution of fungal bioluminescence.</title>
        <authorList>
            <person name="Tsai I.J."/>
        </authorList>
    </citation>
    <scope>NUCLEOTIDE SEQUENCE</scope>
    <source>
        <strain evidence="13">CCC161011</strain>
    </source>
</reference>
<dbReference type="Gene3D" id="1.10.10.650">
    <property type="entry name" value="RuvA domain 2-like"/>
    <property type="match status" value="1"/>
</dbReference>
<dbReference type="Gene3D" id="3.30.505.10">
    <property type="entry name" value="SH2 domain"/>
    <property type="match status" value="2"/>
</dbReference>
<feature type="compositionally biased region" description="Acidic residues" evidence="11">
    <location>
        <begin position="78"/>
        <end position="92"/>
    </location>
</feature>
<dbReference type="Proteomes" id="UP000620124">
    <property type="component" value="Unassembled WGS sequence"/>
</dbReference>
<feature type="compositionally biased region" description="Basic residues" evidence="11">
    <location>
        <begin position="95"/>
        <end position="105"/>
    </location>
</feature>
<evidence type="ECO:0000256" key="5">
    <source>
        <dbReference type="ARBA" id="ARBA00022454"/>
    </source>
</evidence>
<dbReference type="Gene3D" id="3.30.420.140">
    <property type="entry name" value="YqgF/RNase H-like domain"/>
    <property type="match status" value="1"/>
</dbReference>
<dbReference type="InterPro" id="IPR037027">
    <property type="entry name" value="YqgF/RNaseH-like_dom_sf"/>
</dbReference>
<feature type="compositionally biased region" description="Acidic residues" evidence="11">
    <location>
        <begin position="161"/>
        <end position="170"/>
    </location>
</feature>
<dbReference type="InterPro" id="IPR012337">
    <property type="entry name" value="RNaseH-like_sf"/>
</dbReference>
<dbReference type="SUPFAM" id="SSF53098">
    <property type="entry name" value="Ribonuclease H-like"/>
    <property type="match status" value="1"/>
</dbReference>
<keyword evidence="6" id="KW-0727">SH2 domain</keyword>
<comment type="function">
    <text evidence="9">Histone H3-H4 chaperone that plays a role in maintenance of chromatin structure during RNA polymerase II transcription elongation thereby repressing transcription initiation from cryptic promoters. Mediates the reassembly of nucleosomes onto the promoters of at least a selected set of genes during repression; the nucleosome reassembly is essential for transcriptional repression. Essential for viability.</text>
</comment>
<evidence type="ECO:0000256" key="4">
    <source>
        <dbReference type="ARBA" id="ARBA00020248"/>
    </source>
</evidence>
<dbReference type="Pfam" id="PF14635">
    <property type="entry name" value="HHH_7"/>
    <property type="match status" value="1"/>
</dbReference>
<feature type="compositionally biased region" description="Basic residues" evidence="11">
    <location>
        <begin position="128"/>
        <end position="140"/>
    </location>
</feature>
<dbReference type="InterPro" id="IPR017072">
    <property type="entry name" value="TF_Spt6"/>
</dbReference>
<evidence type="ECO:0000256" key="3">
    <source>
        <dbReference type="ARBA" id="ARBA00009253"/>
    </source>
</evidence>
<dbReference type="Pfam" id="PF14639">
    <property type="entry name" value="YqgF"/>
    <property type="match status" value="1"/>
</dbReference>
<dbReference type="SUPFAM" id="SSF158832">
    <property type="entry name" value="Tex N-terminal region-like"/>
    <property type="match status" value="1"/>
</dbReference>
<comment type="caution">
    <text evidence="13">The sequence shown here is derived from an EMBL/GenBank/DDBJ whole genome shotgun (WGS) entry which is preliminary data.</text>
</comment>
<comment type="similarity">
    <text evidence="3 10">Belongs to the SPT6 family.</text>
</comment>
<dbReference type="InterPro" id="IPR032706">
    <property type="entry name" value="Spt6_HHH"/>
</dbReference>
<dbReference type="SMART" id="SM00252">
    <property type="entry name" value="SH2"/>
    <property type="match status" value="1"/>
</dbReference>
<feature type="compositionally biased region" description="Basic and acidic residues" evidence="11">
    <location>
        <begin position="1578"/>
        <end position="1593"/>
    </location>
</feature>
<dbReference type="Pfam" id="PF22706">
    <property type="entry name" value="Tex_central_region"/>
    <property type="match status" value="1"/>
</dbReference>
<dbReference type="Gene3D" id="1.10.3500.10">
    <property type="entry name" value="Tex N-terminal region-like"/>
    <property type="match status" value="1"/>
</dbReference>
<protein>
    <recommendedName>
        <fullName evidence="4 10">Transcription elongation factor Spt6</fullName>
    </recommendedName>
</protein>
<evidence type="ECO:0000256" key="9">
    <source>
        <dbReference type="ARBA" id="ARBA00093389"/>
    </source>
</evidence>
<dbReference type="CDD" id="cd09928">
    <property type="entry name" value="SH2_Cterm_SPT6_like"/>
    <property type="match status" value="1"/>
</dbReference>
<dbReference type="InterPro" id="IPR035420">
    <property type="entry name" value="Spt6_SH2"/>
</dbReference>
<feature type="region of interest" description="Disordered" evidence="11">
    <location>
        <begin position="1037"/>
        <end position="1057"/>
    </location>
</feature>
<evidence type="ECO:0000256" key="11">
    <source>
        <dbReference type="SAM" id="MobiDB-lite"/>
    </source>
</evidence>
<feature type="compositionally biased region" description="Acidic residues" evidence="11">
    <location>
        <begin position="58"/>
        <end position="68"/>
    </location>
</feature>
<dbReference type="InterPro" id="IPR035019">
    <property type="entry name" value="Spt6_SH2_N"/>
</dbReference>
<dbReference type="SUPFAM" id="SSF47781">
    <property type="entry name" value="RuvA domain 2-like"/>
    <property type="match status" value="2"/>
</dbReference>
<dbReference type="FunFam" id="1.10.10.2740:FF:000002">
    <property type="entry name" value="Transcription elongation factor Spt6"/>
    <property type="match status" value="1"/>
</dbReference>
<dbReference type="PANTHER" id="PTHR10145">
    <property type="entry name" value="TRANSCRIPTION ELONGATION FACTOR SPT6"/>
    <property type="match status" value="1"/>
</dbReference>
<feature type="region of interest" description="Disordered" evidence="11">
    <location>
        <begin position="1474"/>
        <end position="1593"/>
    </location>
</feature>
<dbReference type="InterPro" id="IPR028083">
    <property type="entry name" value="Spt6_acidic_N_dom"/>
</dbReference>
<dbReference type="InterPro" id="IPR035018">
    <property type="entry name" value="Spt6_SH2_C"/>
</dbReference>
<dbReference type="SUPFAM" id="SSF55550">
    <property type="entry name" value="SH2 domain"/>
    <property type="match status" value="1"/>
</dbReference>
<dbReference type="PROSITE" id="PS50126">
    <property type="entry name" value="S1"/>
    <property type="match status" value="1"/>
</dbReference>
<gene>
    <name evidence="13" type="ORF">MVEN_02048900</name>
</gene>
<dbReference type="GO" id="GO:0031491">
    <property type="term" value="F:nucleosome binding"/>
    <property type="evidence" value="ECO:0007669"/>
    <property type="project" value="TreeGrafter"/>
</dbReference>
<dbReference type="Pfam" id="PF14632">
    <property type="entry name" value="SPT6_acidic"/>
    <property type="match status" value="1"/>
</dbReference>
<dbReference type="InterPro" id="IPR042066">
    <property type="entry name" value="Spt6_death-like"/>
</dbReference>
<evidence type="ECO:0000256" key="6">
    <source>
        <dbReference type="ARBA" id="ARBA00022999"/>
    </source>
</evidence>
<keyword evidence="8 10" id="KW-0539">Nucleus</keyword>
<dbReference type="PIRSF" id="PIRSF036947">
    <property type="entry name" value="Spt6"/>
    <property type="match status" value="1"/>
</dbReference>
<dbReference type="InterPro" id="IPR023319">
    <property type="entry name" value="Tex-like_HTH_dom_sf"/>
</dbReference>
<name>A0A8H6XBX1_9AGAR</name>
<dbReference type="InterPro" id="IPR003029">
    <property type="entry name" value="S1_domain"/>
</dbReference>
<proteinExistence type="inferred from homology"/>
<accession>A0A8H6XBX1</accession>
<comment type="subcellular location">
    <subcellularLocation>
        <location evidence="2">Chromosome</location>
    </subcellularLocation>
    <subcellularLocation>
        <location evidence="1 10">Nucleus</location>
    </subcellularLocation>
</comment>
<dbReference type="InterPro" id="IPR023323">
    <property type="entry name" value="Tex-like_dom_sf"/>
</dbReference>
<feature type="region of interest" description="Disordered" evidence="11">
    <location>
        <begin position="18"/>
        <end position="232"/>
    </location>
</feature>
<organism evidence="13 14">
    <name type="scientific">Mycena venus</name>
    <dbReference type="NCBI Taxonomy" id="2733690"/>
    <lineage>
        <taxon>Eukaryota</taxon>
        <taxon>Fungi</taxon>
        <taxon>Dikarya</taxon>
        <taxon>Basidiomycota</taxon>
        <taxon>Agaricomycotina</taxon>
        <taxon>Agaricomycetes</taxon>
        <taxon>Agaricomycetidae</taxon>
        <taxon>Agaricales</taxon>
        <taxon>Marasmiineae</taxon>
        <taxon>Mycenaceae</taxon>
        <taxon>Mycena</taxon>
    </lineage>
</organism>
<dbReference type="Gene3D" id="1.10.150.850">
    <property type="entry name" value="Spt6, helix-hairpin-helix domain"/>
    <property type="match status" value="1"/>
</dbReference>
<dbReference type="InterPro" id="IPR041692">
    <property type="entry name" value="HHH_9"/>
</dbReference>
<dbReference type="InterPro" id="IPR055179">
    <property type="entry name" value="Tex-like_central_region"/>
</dbReference>
<dbReference type="GO" id="GO:0003677">
    <property type="term" value="F:DNA binding"/>
    <property type="evidence" value="ECO:0007669"/>
    <property type="project" value="InterPro"/>
</dbReference>
<dbReference type="GO" id="GO:0140673">
    <property type="term" value="P:transcription elongation-coupled chromatin remodeling"/>
    <property type="evidence" value="ECO:0007669"/>
    <property type="project" value="InterPro"/>
</dbReference>
<dbReference type="Gene3D" id="1.10.10.2740">
    <property type="entry name" value="Spt6, Death-like domain"/>
    <property type="match status" value="1"/>
</dbReference>
<feature type="compositionally biased region" description="Acidic residues" evidence="11">
    <location>
        <begin position="110"/>
        <end position="119"/>
    </location>
</feature>
<comment type="function">
    <text evidence="10">Plays a role in maintenance of chromatin structure during RNA polymerase II transcription elongation thereby repressing transcription initiation from cryptic promoters. Mediates the reassembly of nucleosomes onto the promoters of at least a selected set of genes during repression; the nucleosome reassembly is essential for transcriptional repression.</text>
</comment>
<dbReference type="Pfam" id="PF21710">
    <property type="entry name" value="Spt6_S1"/>
    <property type="match status" value="1"/>
</dbReference>
<dbReference type="InterPro" id="IPR010994">
    <property type="entry name" value="RuvA_2-like"/>
</dbReference>
<dbReference type="Pfam" id="PF17674">
    <property type="entry name" value="HHH_9"/>
    <property type="match status" value="1"/>
</dbReference>
<sequence length="1593" mass="180964">MARICAPLPALIRESRSLHSTAMSSVADPMADIDDPMAGSGGEEEGEGDVIMPGAGDDSSEEEEEDEEEARKIREGFIVDEDEDDEDEDDEEERKKRRKRARHHRRQEDEALEDDDLALLEENTGGSFKKKNRRLTRLRRGHDSESPPVASSSRRRTVVESSDDDLDNDEPLPQVHDIHRLWDKDDEEEDDEEDFIVSDDDPDGGDAADDRERDARRRQRMLEQSKRKQARARPELVGIDALAWDEIHDVFGDGHDYDWALVEDDEIAEEDEPKPDTKFVDVFEPSQIRALFLTEDDELIRAQDIPERMQLSSSTLSDNTVIAPIIPFGLEDVEGAAEWVTPRLSTRKFAEFFGPNGTQKALAPQLVIAVTYVLRQLFIENVEVPYVWHHRRDYITHFDASNVRARTDLLNLSELWRIYTLGQKYRSLLDRRRALTQAYTRLQVTDSYYEESIVLKIDSVDMVADTSEWLTMKYKDKKQDESQFRFHDDEEPQETTVKRKMPSRISAYEVAKKSVIAKLAQGFGLEAHEVVQNFVATNERLHFVRDQELHPMVYAEQFASPDPLKALPADELLRRARMILATELGKDPILRDHMRRLFREEARISIEPTEHGVSKISEYDRYFSFKYLLQKPVRDMLGDSQYLLMLEAEAKNLVKITIFLPPDSKATFERRLSDALASDNFSETAKAWNEQGYLVVQEVLEQHLLPLGAKWVREYLREEVEDVVATRLNKELRKRIDVAPFKVEGMKEDRPSVLAVSWGKGDPHKDAITLVFLDPRGRLREQTKLDNLVDTEMRDEFMDLIRRRKPDVIGIGGFTMATTKLSARIKEIITASAEAEQSEHTPVVYVRDDVARLYQHSQRANAEFSTYPLITKYCVGLARYLQDPLTEHAALGPDIDSVLLDPLDQQLVGLSLAVIISFTISNFVQIPKEKRLITCERAIIDVVNKVGVDINRAVTDSYYQTLLPFVCGLGPRKAQNLVKMIERQASFTWIVTLFVLTFLLQGENIGNREQFIKAGLLTKTLFINAAGFLRISQQEDMKSGKLRPDDEHASDPLDDTRIHPEDYELARKMAMDALEYDEEDVQDRHPSWVVGLIMEDRENEKKLSELNLDEFAVSLYEANDDLKRHTLNVIRDELSRPYAEQRDQYPPLDGWEVLTMLSGETPASLIEGLVVTAVVYKTKSAFYNVKLESGLEGVVQPPYLGDREPQKGQTVSGVIVGVQKIIDQDTFFFEMSLRPGDIQAGDTRIRYTHPDHYWDEPRYQKDVEMLQRKKRAEVGRSRRVIKHPNFHNFNTSQAEAYLDKQQRGDVVIRPSSKGADHLAVTWKVDDQLYQHIDVTELNADPNGQTVGGTLIVDATHSYADLDELIVNHVQAMARKVEELMAHDRFKHGSEDDLHLSLKNSLAANPGKSMYGFTLNRKKPGHFSLCFLANKNSVVQTWPVRVTPEAYYLFDAAALGVPELCDAFKVRHLHESQNQQAAAAGGKTPFGAGTRTPARPGNATPGHMSVRQPARTPNPYGGGRTPNPYGGATPAPFAPPAVPQAAYGFAPPPQPPYGYQTPSHRPPFPPPGQPLPAGMNPRARSDDSARRRLGRDLI</sequence>
<dbReference type="InterPro" id="IPR036860">
    <property type="entry name" value="SH2_dom_sf"/>
</dbReference>
<evidence type="ECO:0000313" key="14">
    <source>
        <dbReference type="Proteomes" id="UP000620124"/>
    </source>
</evidence>
<feature type="compositionally biased region" description="Pro residues" evidence="11">
    <location>
        <begin position="1559"/>
        <end position="1569"/>
    </location>
</feature>
<dbReference type="Pfam" id="PF14633">
    <property type="entry name" value="SH2_2"/>
    <property type="match status" value="1"/>
</dbReference>
<evidence type="ECO:0000256" key="1">
    <source>
        <dbReference type="ARBA" id="ARBA00004123"/>
    </source>
</evidence>
<dbReference type="FunFam" id="3.30.505.10:FF:000056">
    <property type="entry name" value="Transcription elongation factor Spt6"/>
    <property type="match status" value="1"/>
</dbReference>
<evidence type="ECO:0000259" key="12">
    <source>
        <dbReference type="PROSITE" id="PS50126"/>
    </source>
</evidence>
<evidence type="ECO:0000313" key="13">
    <source>
        <dbReference type="EMBL" id="KAF7338237.1"/>
    </source>
</evidence>
<dbReference type="InterPro" id="IPR000980">
    <property type="entry name" value="SH2"/>
</dbReference>
<dbReference type="OrthoDB" id="995477at2759"/>
<feature type="compositionally biased region" description="Acidic residues" evidence="11">
    <location>
        <begin position="184"/>
        <end position="207"/>
    </location>
</feature>
<dbReference type="Pfam" id="PF14641">
    <property type="entry name" value="HTH_44"/>
    <property type="match status" value="1"/>
</dbReference>
<keyword evidence="14" id="KW-1185">Reference proteome</keyword>
<evidence type="ECO:0000256" key="2">
    <source>
        <dbReference type="ARBA" id="ARBA00004286"/>
    </source>
</evidence>
<keyword evidence="13" id="KW-0251">Elongation factor</keyword>
<dbReference type="PANTHER" id="PTHR10145:SF6">
    <property type="entry name" value="TRANSCRIPTION ELONGATION FACTOR SPT6"/>
    <property type="match status" value="1"/>
</dbReference>
<dbReference type="EMBL" id="JACAZI010000021">
    <property type="protein sequence ID" value="KAF7338237.1"/>
    <property type="molecule type" value="Genomic_DNA"/>
</dbReference>